<keyword evidence="2" id="KW-0560">Oxidoreductase</keyword>
<comment type="caution">
    <text evidence="5">The sequence shown here is derived from an EMBL/GenBank/DDBJ whole genome shotgun (WGS) entry which is preliminary data.</text>
</comment>
<dbReference type="InterPro" id="IPR036291">
    <property type="entry name" value="NAD(P)-bd_dom_sf"/>
</dbReference>
<dbReference type="Gene3D" id="3.40.50.720">
    <property type="entry name" value="NAD(P)-binding Rossmann-like Domain"/>
    <property type="match status" value="1"/>
</dbReference>
<evidence type="ECO:0000259" key="4">
    <source>
        <dbReference type="Pfam" id="PF22725"/>
    </source>
</evidence>
<dbReference type="EMBL" id="AUBJ02000001">
    <property type="protein sequence ID" value="MCP2333876.1"/>
    <property type="molecule type" value="Genomic_DNA"/>
</dbReference>
<dbReference type="InterPro" id="IPR055170">
    <property type="entry name" value="GFO_IDH_MocA-like_dom"/>
</dbReference>
<accession>A0ABT1JMY9</accession>
<evidence type="ECO:0000256" key="1">
    <source>
        <dbReference type="ARBA" id="ARBA00010928"/>
    </source>
</evidence>
<dbReference type="Pfam" id="PF22725">
    <property type="entry name" value="GFO_IDH_MocA_C3"/>
    <property type="match status" value="1"/>
</dbReference>
<evidence type="ECO:0000259" key="3">
    <source>
        <dbReference type="Pfam" id="PF01408"/>
    </source>
</evidence>
<evidence type="ECO:0000313" key="5">
    <source>
        <dbReference type="EMBL" id="MCP2333876.1"/>
    </source>
</evidence>
<dbReference type="SUPFAM" id="SSF51735">
    <property type="entry name" value="NAD(P)-binding Rossmann-fold domains"/>
    <property type="match status" value="1"/>
</dbReference>
<reference evidence="5 6" key="1">
    <citation type="submission" date="2022-06" db="EMBL/GenBank/DDBJ databases">
        <title>Genomic Encyclopedia of Type Strains, Phase I: the one thousand microbial genomes (KMG-I) project.</title>
        <authorList>
            <person name="Kyrpides N."/>
        </authorList>
    </citation>
    <scope>NUCLEOTIDE SEQUENCE [LARGE SCALE GENOMIC DNA]</scope>
    <source>
        <strain evidence="5 6">DSM 43889</strain>
    </source>
</reference>
<gene>
    <name evidence="5" type="ORF">G443_004146</name>
</gene>
<dbReference type="Gene3D" id="3.30.360.10">
    <property type="entry name" value="Dihydrodipicolinate Reductase, domain 2"/>
    <property type="match status" value="1"/>
</dbReference>
<proteinExistence type="inferred from homology"/>
<dbReference type="InterPro" id="IPR051317">
    <property type="entry name" value="Gfo/Idh/MocA_oxidoreduct"/>
</dbReference>
<dbReference type="SUPFAM" id="SSF55347">
    <property type="entry name" value="Glyceraldehyde-3-phosphate dehydrogenase-like, C-terminal domain"/>
    <property type="match status" value="1"/>
</dbReference>
<comment type="similarity">
    <text evidence="1">Belongs to the Gfo/Idh/MocA family.</text>
</comment>
<dbReference type="InterPro" id="IPR000683">
    <property type="entry name" value="Gfo/Idh/MocA-like_OxRdtase_N"/>
</dbReference>
<evidence type="ECO:0000313" key="6">
    <source>
        <dbReference type="Proteomes" id="UP000791080"/>
    </source>
</evidence>
<sequence>MDSHVLTIAMNGVTGRMGYRQHLLRSILAIREEGGVQLSDGTRVLPEPVLVGRNERKLRELADRHSLNRWTTDLDEVLADESVSIYFDSQVTSARESAVLRAVKAGKHIYAEKPTATSLEGAVELARVARDAGVKTGVVQDKLFLPGLLKLKRLIDGGFFGRILSVRGEFGYWVYEGDWQPAQRPSWNYRAEDGGGIIVDMFPHWHYVLEALFGSVEAVTAKAVTHVDRRWDEQGKAYEATADDAAYGIFELAGGVIAQINSSWCVRVNRDELVEFQVDGTEGSAVAGLRECRVQHRAITPKPVWNPDIAVPEPFREQWQTVPDNAELDNGFKVQWEQFIRHVVEDAPFPHDFLSGARGVQLAEAGLLSSAEGRRVPITEIRI</sequence>
<organism evidence="5 6">
    <name type="scientific">Actinoalloteichus caeruleus DSM 43889</name>
    <dbReference type="NCBI Taxonomy" id="1120930"/>
    <lineage>
        <taxon>Bacteria</taxon>
        <taxon>Bacillati</taxon>
        <taxon>Actinomycetota</taxon>
        <taxon>Actinomycetes</taxon>
        <taxon>Pseudonocardiales</taxon>
        <taxon>Pseudonocardiaceae</taxon>
        <taxon>Actinoalloteichus</taxon>
        <taxon>Actinoalloteichus cyanogriseus</taxon>
    </lineage>
</organism>
<dbReference type="Pfam" id="PF01408">
    <property type="entry name" value="GFO_IDH_MocA"/>
    <property type="match status" value="1"/>
</dbReference>
<dbReference type="PANTHER" id="PTHR43708:SF5">
    <property type="entry name" value="CONSERVED EXPRESSED OXIDOREDUCTASE (EUROFUNG)-RELATED"/>
    <property type="match status" value="1"/>
</dbReference>
<dbReference type="Proteomes" id="UP000791080">
    <property type="component" value="Unassembled WGS sequence"/>
</dbReference>
<name>A0ABT1JMY9_ACTCY</name>
<protein>
    <submittedName>
        <fullName evidence="5">Dehydrogenase</fullName>
    </submittedName>
</protein>
<keyword evidence="6" id="KW-1185">Reference proteome</keyword>
<feature type="domain" description="Gfo/Idh/MocA-like oxidoreductase N-terminal" evidence="3">
    <location>
        <begin position="50"/>
        <end position="138"/>
    </location>
</feature>
<evidence type="ECO:0000256" key="2">
    <source>
        <dbReference type="ARBA" id="ARBA00023002"/>
    </source>
</evidence>
<feature type="domain" description="GFO/IDH/MocA-like oxidoreductase" evidence="4">
    <location>
        <begin position="149"/>
        <end position="285"/>
    </location>
</feature>
<dbReference type="PANTHER" id="PTHR43708">
    <property type="entry name" value="CONSERVED EXPRESSED OXIDOREDUCTASE (EUROFUNG)"/>
    <property type="match status" value="1"/>
</dbReference>